<keyword evidence="1" id="KW-0378">Hydrolase</keyword>
<dbReference type="PANTHER" id="PTHR48081">
    <property type="entry name" value="AB HYDROLASE SUPERFAMILY PROTEIN C4A8.06C"/>
    <property type="match status" value="1"/>
</dbReference>
<evidence type="ECO:0000313" key="5">
    <source>
        <dbReference type="Proteomes" id="UP001153618"/>
    </source>
</evidence>
<dbReference type="SUPFAM" id="SSF53474">
    <property type="entry name" value="alpha/beta-Hydrolases"/>
    <property type="match status" value="1"/>
</dbReference>
<dbReference type="Proteomes" id="UP001153618">
    <property type="component" value="Unassembled WGS sequence"/>
</dbReference>
<feature type="chain" id="PRO_5040906612" description="Alpha/beta hydrolase fold-3 domain-containing protein" evidence="2">
    <location>
        <begin position="23"/>
        <end position="293"/>
    </location>
</feature>
<protein>
    <recommendedName>
        <fullName evidence="3">Alpha/beta hydrolase fold-3 domain-containing protein</fullName>
    </recommendedName>
</protein>
<proteinExistence type="predicted"/>
<dbReference type="OrthoDB" id="408631at2759"/>
<feature type="domain" description="Alpha/beta hydrolase fold-3" evidence="3">
    <location>
        <begin position="63"/>
        <end position="266"/>
    </location>
</feature>
<dbReference type="GO" id="GO:0017000">
    <property type="term" value="P:antibiotic biosynthetic process"/>
    <property type="evidence" value="ECO:0007669"/>
    <property type="project" value="UniProtKB-ARBA"/>
</dbReference>
<dbReference type="AlphaFoldDB" id="A0A9W4HEX8"/>
<organism evidence="4 5">
    <name type="scientific">Penicillium olsonii</name>
    <dbReference type="NCBI Taxonomy" id="99116"/>
    <lineage>
        <taxon>Eukaryota</taxon>
        <taxon>Fungi</taxon>
        <taxon>Dikarya</taxon>
        <taxon>Ascomycota</taxon>
        <taxon>Pezizomycotina</taxon>
        <taxon>Eurotiomycetes</taxon>
        <taxon>Eurotiomycetidae</taxon>
        <taxon>Eurotiales</taxon>
        <taxon>Aspergillaceae</taxon>
        <taxon>Penicillium</taxon>
    </lineage>
</organism>
<dbReference type="InterPro" id="IPR013094">
    <property type="entry name" value="AB_hydrolase_3"/>
</dbReference>
<dbReference type="InterPro" id="IPR029058">
    <property type="entry name" value="AB_hydrolase_fold"/>
</dbReference>
<dbReference type="GO" id="GO:0072330">
    <property type="term" value="P:monocarboxylic acid biosynthetic process"/>
    <property type="evidence" value="ECO:0007669"/>
    <property type="project" value="UniProtKB-ARBA"/>
</dbReference>
<accession>A0A9W4HEX8</accession>
<evidence type="ECO:0000256" key="2">
    <source>
        <dbReference type="SAM" id="SignalP"/>
    </source>
</evidence>
<dbReference type="InterPro" id="IPR050300">
    <property type="entry name" value="GDXG_lipolytic_enzyme"/>
</dbReference>
<dbReference type="Gene3D" id="3.40.50.1820">
    <property type="entry name" value="alpha/beta hydrolase"/>
    <property type="match status" value="1"/>
</dbReference>
<dbReference type="GO" id="GO:0016787">
    <property type="term" value="F:hydrolase activity"/>
    <property type="evidence" value="ECO:0007669"/>
    <property type="project" value="UniProtKB-KW"/>
</dbReference>
<dbReference type="EMBL" id="CAJVOS010000013">
    <property type="protein sequence ID" value="CAG8009519.1"/>
    <property type="molecule type" value="Genomic_DNA"/>
</dbReference>
<dbReference type="PANTHER" id="PTHR48081:SF8">
    <property type="entry name" value="ALPHA_BETA HYDROLASE FOLD-3 DOMAIN-CONTAINING PROTEIN-RELATED"/>
    <property type="match status" value="1"/>
</dbReference>
<evidence type="ECO:0000313" key="4">
    <source>
        <dbReference type="EMBL" id="CAG8009519.1"/>
    </source>
</evidence>
<evidence type="ECO:0000259" key="3">
    <source>
        <dbReference type="Pfam" id="PF07859"/>
    </source>
</evidence>
<feature type="signal peptide" evidence="2">
    <location>
        <begin position="1"/>
        <end position="22"/>
    </location>
</feature>
<dbReference type="Pfam" id="PF07859">
    <property type="entry name" value="Abhydrolase_3"/>
    <property type="match status" value="1"/>
</dbReference>
<gene>
    <name evidence="4" type="ORF">POLS_LOCUS2085</name>
</gene>
<name>A0A9W4HEX8_PENOL</name>
<sequence length="293" mass="32879">MTFLKYLFLRITALLLRGLVRLQGKITSSPDAVNYIPSRDPQRKIKIHVYQPKHEVKGPVPVLINFHGSGYLIHAHGSDDAFCREVSQRTEYTVLDVSYRLSPENPFPAPIHDAEDVVRWVQEQPTLFDASHIALSGFSAGGNIALVIASTSFPKETFRSLLTFYPATEPCLDPATIAAPQAGGQPVPSLMLRIFRACYVQSDIDLRDPRISPGLADPHSIPRNVLVVTAGYDSLADEGERLGRSLQQDPDRHVVCERMDRCNHAWDKMAQKATREWELKCEAYNMAVEMLRL</sequence>
<comment type="caution">
    <text evidence="4">The sequence shown here is derived from an EMBL/GenBank/DDBJ whole genome shotgun (WGS) entry which is preliminary data.</text>
</comment>
<reference evidence="4" key="1">
    <citation type="submission" date="2021-07" db="EMBL/GenBank/DDBJ databases">
        <authorList>
            <person name="Branca A.L. A."/>
        </authorList>
    </citation>
    <scope>NUCLEOTIDE SEQUENCE</scope>
</reference>
<evidence type="ECO:0000256" key="1">
    <source>
        <dbReference type="ARBA" id="ARBA00022801"/>
    </source>
</evidence>
<keyword evidence="2" id="KW-0732">Signal</keyword>
<keyword evidence="5" id="KW-1185">Reference proteome</keyword>